<evidence type="ECO:0000259" key="2">
    <source>
        <dbReference type="Pfam" id="PF08239"/>
    </source>
</evidence>
<evidence type="ECO:0000256" key="1">
    <source>
        <dbReference type="SAM" id="SignalP"/>
    </source>
</evidence>
<proteinExistence type="predicted"/>
<dbReference type="Pfam" id="PF08239">
    <property type="entry name" value="SH3_3"/>
    <property type="match status" value="1"/>
</dbReference>
<keyword evidence="1" id="KW-0732">Signal</keyword>
<evidence type="ECO:0000313" key="3">
    <source>
        <dbReference type="EMBL" id="CUN69704.1"/>
    </source>
</evidence>
<reference evidence="3 4" key="1">
    <citation type="submission" date="2015-09" db="EMBL/GenBank/DDBJ databases">
        <authorList>
            <consortium name="Pathogen Informatics"/>
        </authorList>
    </citation>
    <scope>NUCLEOTIDE SEQUENCE [LARGE SCALE GENOMIC DNA]</scope>
    <source>
        <strain evidence="3 4">2789STDY5834863</strain>
    </source>
</reference>
<dbReference type="eggNOG" id="COG3103">
    <property type="taxonomic scope" value="Bacteria"/>
</dbReference>
<protein>
    <submittedName>
        <fullName evidence="3">Bacterial SH3 domain</fullName>
    </submittedName>
</protein>
<dbReference type="AlphaFoldDB" id="A0A173Z0C5"/>
<accession>A0A173Z0C5</accession>
<dbReference type="EMBL" id="CYZN01000004">
    <property type="protein sequence ID" value="CUN69704.1"/>
    <property type="molecule type" value="Genomic_DNA"/>
</dbReference>
<sequence>MKKNKNLVRVSIVASLLITTSSILGQNVEVMASNPTNYKDMTEYAAYENVIADAGATSGDFGISLALYDIDQEGIRELLISHGTCLADWVNDIYTLEDGKDVSYIGNVGRQGLFYTAPDGNGMYFLYGYQGYQEITRITKSGKDIVQTLLESRELNANENYTEFANKIALLAPGDIPTHGNSYDVEVTAPDGGVNMRCGAGVEYDKVLPDMIPNGTVLTVTQEAVASNGNSWGYTNYNGTYGWIALTQVTRYQEPTEGAPIPHTRYVINCNESITLRTNPDVNAAEICQIPLGTAVATFGDAGNGFISVYYQGSSGYCLASYLSAPVD</sequence>
<dbReference type="Proteomes" id="UP000095431">
    <property type="component" value="Unassembled WGS sequence"/>
</dbReference>
<name>A0A173Z0C5_9FIRM</name>
<evidence type="ECO:0000313" key="4">
    <source>
        <dbReference type="Proteomes" id="UP000095431"/>
    </source>
</evidence>
<feature type="signal peptide" evidence="1">
    <location>
        <begin position="1"/>
        <end position="25"/>
    </location>
</feature>
<feature type="chain" id="PRO_5039531403" evidence="1">
    <location>
        <begin position="26"/>
        <end position="328"/>
    </location>
</feature>
<feature type="domain" description="SH3b" evidence="2">
    <location>
        <begin position="274"/>
        <end position="324"/>
    </location>
</feature>
<organism evidence="3 4">
    <name type="scientific">Blautia wexlerae</name>
    <dbReference type="NCBI Taxonomy" id="418240"/>
    <lineage>
        <taxon>Bacteria</taxon>
        <taxon>Bacillati</taxon>
        <taxon>Bacillota</taxon>
        <taxon>Clostridia</taxon>
        <taxon>Lachnospirales</taxon>
        <taxon>Lachnospiraceae</taxon>
        <taxon>Blautia</taxon>
    </lineage>
</organism>
<dbReference type="InterPro" id="IPR003646">
    <property type="entry name" value="SH3-like_bac-type"/>
</dbReference>
<dbReference type="Gene3D" id="2.30.30.40">
    <property type="entry name" value="SH3 Domains"/>
    <property type="match status" value="2"/>
</dbReference>
<gene>
    <name evidence="3" type="ORF">ERS852478_00834</name>
</gene>
<dbReference type="RefSeq" id="WP_055199817.1">
    <property type="nucleotide sequence ID" value="NZ_BTHH01000003.1"/>
</dbReference>